<evidence type="ECO:0000256" key="9">
    <source>
        <dbReference type="ARBA" id="ARBA00023136"/>
    </source>
</evidence>
<dbReference type="Gene3D" id="3.30.1150.10">
    <property type="match status" value="1"/>
</dbReference>
<dbReference type="PROSITE" id="PS52015">
    <property type="entry name" value="TONB_CTD"/>
    <property type="match status" value="1"/>
</dbReference>
<evidence type="ECO:0000256" key="3">
    <source>
        <dbReference type="ARBA" id="ARBA00022448"/>
    </source>
</evidence>
<dbReference type="Pfam" id="PF03544">
    <property type="entry name" value="TonB_C"/>
    <property type="match status" value="1"/>
</dbReference>
<evidence type="ECO:0000256" key="7">
    <source>
        <dbReference type="ARBA" id="ARBA00022927"/>
    </source>
</evidence>
<dbReference type="GO" id="GO:0031992">
    <property type="term" value="F:energy transducer activity"/>
    <property type="evidence" value="ECO:0007669"/>
    <property type="project" value="TreeGrafter"/>
</dbReference>
<evidence type="ECO:0000256" key="5">
    <source>
        <dbReference type="ARBA" id="ARBA00022519"/>
    </source>
</evidence>
<comment type="subcellular location">
    <subcellularLocation>
        <location evidence="1">Cell inner membrane</location>
        <topology evidence="1">Single-pass membrane protein</topology>
        <orientation evidence="1">Periplasmic side</orientation>
    </subcellularLocation>
</comment>
<accession>A0A7X0JR86</accession>
<organism evidence="12 13">
    <name type="scientific">Pseudoteredinibacter isoporae</name>
    <dbReference type="NCBI Taxonomy" id="570281"/>
    <lineage>
        <taxon>Bacteria</taxon>
        <taxon>Pseudomonadati</taxon>
        <taxon>Pseudomonadota</taxon>
        <taxon>Gammaproteobacteria</taxon>
        <taxon>Cellvibrionales</taxon>
        <taxon>Cellvibrionaceae</taxon>
        <taxon>Pseudoteredinibacter</taxon>
    </lineage>
</organism>
<keyword evidence="3" id="KW-0813">Transport</keyword>
<dbReference type="InterPro" id="IPR051045">
    <property type="entry name" value="TonB-dependent_transducer"/>
</dbReference>
<evidence type="ECO:0000313" key="13">
    <source>
        <dbReference type="Proteomes" id="UP000528457"/>
    </source>
</evidence>
<evidence type="ECO:0000313" key="12">
    <source>
        <dbReference type="EMBL" id="MBB6519895.1"/>
    </source>
</evidence>
<dbReference type="InterPro" id="IPR006260">
    <property type="entry name" value="TonB/TolA_C"/>
</dbReference>
<dbReference type="InterPro" id="IPR037682">
    <property type="entry name" value="TonB_C"/>
</dbReference>
<keyword evidence="8 10" id="KW-1133">Transmembrane helix</keyword>
<reference evidence="12 13" key="1">
    <citation type="submission" date="2020-08" db="EMBL/GenBank/DDBJ databases">
        <title>Genomic Encyclopedia of Type Strains, Phase IV (KMG-IV): sequencing the most valuable type-strain genomes for metagenomic binning, comparative biology and taxonomic classification.</title>
        <authorList>
            <person name="Goeker M."/>
        </authorList>
    </citation>
    <scope>NUCLEOTIDE SEQUENCE [LARGE SCALE GENOMIC DNA]</scope>
    <source>
        <strain evidence="12 13">DSM 22368</strain>
    </source>
</reference>
<evidence type="ECO:0000259" key="11">
    <source>
        <dbReference type="PROSITE" id="PS52015"/>
    </source>
</evidence>
<feature type="transmembrane region" description="Helical" evidence="10">
    <location>
        <begin position="14"/>
        <end position="34"/>
    </location>
</feature>
<dbReference type="GO" id="GO:0055085">
    <property type="term" value="P:transmembrane transport"/>
    <property type="evidence" value="ECO:0007669"/>
    <property type="project" value="InterPro"/>
</dbReference>
<name>A0A7X0JR86_9GAMM</name>
<dbReference type="PANTHER" id="PTHR33446">
    <property type="entry name" value="PROTEIN TONB-RELATED"/>
    <property type="match status" value="1"/>
</dbReference>
<dbReference type="NCBIfam" id="TIGR01352">
    <property type="entry name" value="tonB_Cterm"/>
    <property type="match status" value="1"/>
</dbReference>
<evidence type="ECO:0000256" key="8">
    <source>
        <dbReference type="ARBA" id="ARBA00022989"/>
    </source>
</evidence>
<dbReference type="RefSeq" id="WP_166852822.1">
    <property type="nucleotide sequence ID" value="NZ_JAAONY010000001.1"/>
</dbReference>
<dbReference type="SUPFAM" id="SSF74653">
    <property type="entry name" value="TolA/TonB C-terminal domain"/>
    <property type="match status" value="1"/>
</dbReference>
<evidence type="ECO:0000256" key="6">
    <source>
        <dbReference type="ARBA" id="ARBA00022692"/>
    </source>
</evidence>
<comment type="similarity">
    <text evidence="2">Belongs to the TonB family.</text>
</comment>
<dbReference type="GO" id="GO:0015031">
    <property type="term" value="P:protein transport"/>
    <property type="evidence" value="ECO:0007669"/>
    <property type="project" value="UniProtKB-KW"/>
</dbReference>
<dbReference type="EMBL" id="JACHHT010000001">
    <property type="protein sequence ID" value="MBB6519895.1"/>
    <property type="molecule type" value="Genomic_DNA"/>
</dbReference>
<sequence>MSIAASTPSSNDRLYFTAFVAVAVHALIILGLTFDIDMEPKPAASLNITLATHKDQNAPEKADFLAQNNQQASGTVEDLRELTVDKQAPIADTQIREITPPTERLRSEQEALQQKVIASNGKSRKINLAQDKQQRKQASDGKSNVELQHSAEIASLHAKLARQRQAYAKRPRIRRITSVATRASIDAEYLSKWASKIEFVGNRNYPDEALRRGITGTLRAAVTLLPNGNVDKVEILHSSGQKLLDRAALQIVYLASPFAPFPNEIRKTTDKLEIIRTWHFEISGLSTSR</sequence>
<proteinExistence type="inferred from homology"/>
<keyword evidence="7" id="KW-0653">Protein transport</keyword>
<dbReference type="PANTHER" id="PTHR33446:SF11">
    <property type="entry name" value="TONB3"/>
    <property type="match status" value="1"/>
</dbReference>
<gene>
    <name evidence="12" type="ORF">HNR48_000173</name>
</gene>
<keyword evidence="13" id="KW-1185">Reference proteome</keyword>
<dbReference type="AlphaFoldDB" id="A0A7X0JR86"/>
<keyword evidence="5" id="KW-0997">Cell inner membrane</keyword>
<dbReference type="GO" id="GO:0098797">
    <property type="term" value="C:plasma membrane protein complex"/>
    <property type="evidence" value="ECO:0007669"/>
    <property type="project" value="TreeGrafter"/>
</dbReference>
<comment type="caution">
    <text evidence="12">The sequence shown here is derived from an EMBL/GenBank/DDBJ whole genome shotgun (WGS) entry which is preliminary data.</text>
</comment>
<evidence type="ECO:0000256" key="4">
    <source>
        <dbReference type="ARBA" id="ARBA00022475"/>
    </source>
</evidence>
<evidence type="ECO:0000256" key="1">
    <source>
        <dbReference type="ARBA" id="ARBA00004383"/>
    </source>
</evidence>
<keyword evidence="6 10" id="KW-0812">Transmembrane</keyword>
<keyword evidence="9 10" id="KW-0472">Membrane</keyword>
<feature type="domain" description="TonB C-terminal" evidence="11">
    <location>
        <begin position="190"/>
        <end position="289"/>
    </location>
</feature>
<dbReference type="InParanoid" id="A0A7X0JR86"/>
<evidence type="ECO:0000256" key="2">
    <source>
        <dbReference type="ARBA" id="ARBA00006555"/>
    </source>
</evidence>
<dbReference type="Proteomes" id="UP000528457">
    <property type="component" value="Unassembled WGS sequence"/>
</dbReference>
<keyword evidence="4" id="KW-1003">Cell membrane</keyword>
<protein>
    <submittedName>
        <fullName evidence="12">Protein TonB</fullName>
    </submittedName>
</protein>
<evidence type="ECO:0000256" key="10">
    <source>
        <dbReference type="SAM" id="Phobius"/>
    </source>
</evidence>